<comment type="caution">
    <text evidence="3">The sequence shown here is derived from an EMBL/GenBank/DDBJ whole genome shotgun (WGS) entry which is preliminary data.</text>
</comment>
<gene>
    <name evidence="3" type="ORF">GAB14E_0621</name>
</gene>
<accession>A0A099KLY9</accession>
<protein>
    <submittedName>
        <fullName evidence="3">Beta-lactamase</fullName>
    </submittedName>
</protein>
<dbReference type="RefSeq" id="WP_052093854.1">
    <property type="nucleotide sequence ID" value="NZ_JQEC01000044.1"/>
</dbReference>
<dbReference type="Pfam" id="PF00144">
    <property type="entry name" value="Beta-lactamase"/>
    <property type="match status" value="1"/>
</dbReference>
<dbReference type="PANTHER" id="PTHR46825">
    <property type="entry name" value="D-ALANYL-D-ALANINE-CARBOXYPEPTIDASE/ENDOPEPTIDASE AMPH"/>
    <property type="match status" value="1"/>
</dbReference>
<proteinExistence type="predicted"/>
<organism evidence="3 4">
    <name type="scientific">Colwellia psychrerythraea</name>
    <name type="common">Vibrio psychroerythus</name>
    <dbReference type="NCBI Taxonomy" id="28229"/>
    <lineage>
        <taxon>Bacteria</taxon>
        <taxon>Pseudomonadati</taxon>
        <taxon>Pseudomonadota</taxon>
        <taxon>Gammaproteobacteria</taxon>
        <taxon>Alteromonadales</taxon>
        <taxon>Colwelliaceae</taxon>
        <taxon>Colwellia</taxon>
    </lineage>
</organism>
<dbReference type="PANTHER" id="PTHR46825:SF9">
    <property type="entry name" value="BETA-LACTAMASE-RELATED DOMAIN-CONTAINING PROTEIN"/>
    <property type="match status" value="1"/>
</dbReference>
<dbReference type="PATRIC" id="fig|28229.3.peg.3284"/>
<dbReference type="Gene3D" id="3.40.710.10">
    <property type="entry name" value="DD-peptidase/beta-lactamase superfamily"/>
    <property type="match status" value="1"/>
</dbReference>
<dbReference type="EMBL" id="JQEC01000044">
    <property type="protein sequence ID" value="KGJ90957.1"/>
    <property type="molecule type" value="Genomic_DNA"/>
</dbReference>
<feature type="signal peptide" evidence="1">
    <location>
        <begin position="1"/>
        <end position="21"/>
    </location>
</feature>
<evidence type="ECO:0000313" key="3">
    <source>
        <dbReference type="EMBL" id="KGJ90957.1"/>
    </source>
</evidence>
<dbReference type="InterPro" id="IPR012338">
    <property type="entry name" value="Beta-lactam/transpept-like"/>
</dbReference>
<keyword evidence="1" id="KW-0732">Signal</keyword>
<dbReference type="AlphaFoldDB" id="A0A099KLY9"/>
<dbReference type="Proteomes" id="UP000029868">
    <property type="component" value="Unassembled WGS sequence"/>
</dbReference>
<evidence type="ECO:0000256" key="1">
    <source>
        <dbReference type="SAM" id="SignalP"/>
    </source>
</evidence>
<feature type="domain" description="Beta-lactamase-related" evidence="2">
    <location>
        <begin position="42"/>
        <end position="366"/>
    </location>
</feature>
<reference evidence="3 4" key="1">
    <citation type="submission" date="2014-08" db="EMBL/GenBank/DDBJ databases">
        <title>Genomic and Phenotypic Diversity of Colwellia psychrerythraea strains from Disparate Marine Basins.</title>
        <authorList>
            <person name="Techtmann S.M."/>
            <person name="Stelling S.C."/>
            <person name="Utturkar S.M."/>
            <person name="Alshibli N."/>
            <person name="Harris A."/>
            <person name="Brown S.D."/>
            <person name="Hazen T.C."/>
        </authorList>
    </citation>
    <scope>NUCLEOTIDE SEQUENCE [LARGE SCALE GENOMIC DNA]</scope>
    <source>
        <strain evidence="3 4">GAB14E</strain>
    </source>
</reference>
<dbReference type="InterPro" id="IPR050491">
    <property type="entry name" value="AmpC-like"/>
</dbReference>
<dbReference type="SUPFAM" id="SSF56601">
    <property type="entry name" value="beta-lactamase/transpeptidase-like"/>
    <property type="match status" value="1"/>
</dbReference>
<name>A0A099KLY9_COLPS</name>
<sequence>MRTISTLAALSLYAITLPLLAKPSNEQFVEKIETVFANKFAANAPGCSVGVIQDHQLIFAKGYGLANLEHNIPLSADSVFRMASVSKQFTATAVLLLADEGLIDLQEDIRSYLPELADYGSKVTVNAMLGHFAGMGDYDMVGDSYEGKAKGQQNSLKSAAGGEFRLGNEDYLSIDEFYQIVKKLPLKRKPDTKMEYSNFAYFLLSMLVEEKSGMTLREYSEKNIFKPLGMQHTFFSDDANEIVKNRASGYAPLKEGGYETNMTNLFWVGDGGLHTSITELLLWDQQFYSPKLGKNPQEFLKKMLTPNSKHELRGNLYANGQFVKSMDKITKYSHSGGWLGTSTYYARIPEEKLSVAVLCNDVSQNPGKYSKQILDSYLN</sequence>
<evidence type="ECO:0000313" key="4">
    <source>
        <dbReference type="Proteomes" id="UP000029868"/>
    </source>
</evidence>
<evidence type="ECO:0000259" key="2">
    <source>
        <dbReference type="Pfam" id="PF00144"/>
    </source>
</evidence>
<dbReference type="OrthoDB" id="9794842at2"/>
<feature type="chain" id="PRO_5001957415" evidence="1">
    <location>
        <begin position="22"/>
        <end position="379"/>
    </location>
</feature>
<dbReference type="InterPro" id="IPR001466">
    <property type="entry name" value="Beta-lactam-related"/>
</dbReference>